<keyword evidence="3" id="KW-0731">Sigma factor</keyword>
<dbReference type="Gene3D" id="1.10.10.10">
    <property type="entry name" value="Winged helix-like DNA-binding domain superfamily/Winged helix DNA-binding domain"/>
    <property type="match status" value="1"/>
</dbReference>
<comment type="similarity">
    <text evidence="1">Belongs to the sigma-70 factor family. ECF subfamily.</text>
</comment>
<evidence type="ECO:0000313" key="9">
    <source>
        <dbReference type="Proteomes" id="UP001555826"/>
    </source>
</evidence>
<keyword evidence="5" id="KW-0804">Transcription</keyword>
<evidence type="ECO:0000256" key="1">
    <source>
        <dbReference type="ARBA" id="ARBA00010641"/>
    </source>
</evidence>
<sequence length="168" mass="18976">MTDADEELVRALHDEHAGALWAYVVSLTGDRVSAHDIVQETLLRAWRHPESLDPARGSTRAWLFTVARRLVIDDWRSARNRRESVHADVPDRAVVDESEQVLQQWVVAQALTRLSAEHRAVLRECYFAGRSVADAARTLGIPEGTVKSRTHYALMNLRLALQEMGVSR</sequence>
<evidence type="ECO:0000256" key="3">
    <source>
        <dbReference type="ARBA" id="ARBA00023082"/>
    </source>
</evidence>
<name>A0ABV3P822_9ACTN</name>
<dbReference type="InterPro" id="IPR036388">
    <property type="entry name" value="WH-like_DNA-bd_sf"/>
</dbReference>
<reference evidence="8 9" key="1">
    <citation type="submission" date="2024-07" db="EMBL/GenBank/DDBJ databases">
        <authorList>
            <person name="Thanompreechachai J."/>
            <person name="Duangmal K."/>
        </authorList>
    </citation>
    <scope>NUCLEOTIDE SEQUENCE [LARGE SCALE GENOMIC DNA]</scope>
    <source>
        <strain evidence="8 9">KCTC 19886</strain>
    </source>
</reference>
<dbReference type="PANTHER" id="PTHR43133">
    <property type="entry name" value="RNA POLYMERASE ECF-TYPE SIGMA FACTO"/>
    <property type="match status" value="1"/>
</dbReference>
<dbReference type="RefSeq" id="WP_367638899.1">
    <property type="nucleotide sequence ID" value="NZ_JBFNQN010000008.1"/>
</dbReference>
<dbReference type="NCBIfam" id="NF007227">
    <property type="entry name" value="PRK09645.1"/>
    <property type="match status" value="1"/>
</dbReference>
<dbReference type="SUPFAM" id="SSF88946">
    <property type="entry name" value="Sigma2 domain of RNA polymerase sigma factors"/>
    <property type="match status" value="1"/>
</dbReference>
<evidence type="ECO:0000259" key="7">
    <source>
        <dbReference type="Pfam" id="PF04545"/>
    </source>
</evidence>
<evidence type="ECO:0000256" key="2">
    <source>
        <dbReference type="ARBA" id="ARBA00023015"/>
    </source>
</evidence>
<accession>A0ABV3P822</accession>
<organism evidence="8 9">
    <name type="scientific">Kineococcus endophyticus</name>
    <dbReference type="NCBI Taxonomy" id="1181883"/>
    <lineage>
        <taxon>Bacteria</taxon>
        <taxon>Bacillati</taxon>
        <taxon>Actinomycetota</taxon>
        <taxon>Actinomycetes</taxon>
        <taxon>Kineosporiales</taxon>
        <taxon>Kineosporiaceae</taxon>
        <taxon>Kineococcus</taxon>
    </lineage>
</organism>
<dbReference type="InterPro" id="IPR013324">
    <property type="entry name" value="RNA_pol_sigma_r3/r4-like"/>
</dbReference>
<dbReference type="Gene3D" id="1.10.1740.10">
    <property type="match status" value="1"/>
</dbReference>
<dbReference type="PANTHER" id="PTHR43133:SF52">
    <property type="entry name" value="ECF RNA POLYMERASE SIGMA FACTOR SIGL"/>
    <property type="match status" value="1"/>
</dbReference>
<dbReference type="Proteomes" id="UP001555826">
    <property type="component" value="Unassembled WGS sequence"/>
</dbReference>
<dbReference type="InterPro" id="IPR014284">
    <property type="entry name" value="RNA_pol_sigma-70_dom"/>
</dbReference>
<proteinExistence type="inferred from homology"/>
<dbReference type="Pfam" id="PF04542">
    <property type="entry name" value="Sigma70_r2"/>
    <property type="match status" value="1"/>
</dbReference>
<keyword evidence="4" id="KW-0238">DNA-binding</keyword>
<feature type="domain" description="RNA polymerase sigma-70 region 2" evidence="6">
    <location>
        <begin position="13"/>
        <end position="79"/>
    </location>
</feature>
<comment type="caution">
    <text evidence="8">The sequence shown here is derived from an EMBL/GenBank/DDBJ whole genome shotgun (WGS) entry which is preliminary data.</text>
</comment>
<dbReference type="InterPro" id="IPR007627">
    <property type="entry name" value="RNA_pol_sigma70_r2"/>
</dbReference>
<dbReference type="InterPro" id="IPR007630">
    <property type="entry name" value="RNA_pol_sigma70_r4"/>
</dbReference>
<gene>
    <name evidence="8" type="ORF">AB1207_13540</name>
</gene>
<dbReference type="InterPro" id="IPR039425">
    <property type="entry name" value="RNA_pol_sigma-70-like"/>
</dbReference>
<keyword evidence="2" id="KW-0805">Transcription regulation</keyword>
<evidence type="ECO:0000259" key="6">
    <source>
        <dbReference type="Pfam" id="PF04542"/>
    </source>
</evidence>
<keyword evidence="9" id="KW-1185">Reference proteome</keyword>
<dbReference type="SUPFAM" id="SSF88659">
    <property type="entry name" value="Sigma3 and sigma4 domains of RNA polymerase sigma factors"/>
    <property type="match status" value="1"/>
</dbReference>
<dbReference type="EMBL" id="JBFNQN010000008">
    <property type="protein sequence ID" value="MEW9265775.1"/>
    <property type="molecule type" value="Genomic_DNA"/>
</dbReference>
<evidence type="ECO:0000256" key="4">
    <source>
        <dbReference type="ARBA" id="ARBA00023125"/>
    </source>
</evidence>
<dbReference type="InterPro" id="IPR013325">
    <property type="entry name" value="RNA_pol_sigma_r2"/>
</dbReference>
<evidence type="ECO:0000256" key="5">
    <source>
        <dbReference type="ARBA" id="ARBA00023163"/>
    </source>
</evidence>
<dbReference type="NCBIfam" id="TIGR02937">
    <property type="entry name" value="sigma70-ECF"/>
    <property type="match status" value="1"/>
</dbReference>
<protein>
    <submittedName>
        <fullName evidence="8">Sigma-70 family RNA polymerase sigma factor</fullName>
    </submittedName>
</protein>
<feature type="domain" description="RNA polymerase sigma-70 region 4" evidence="7">
    <location>
        <begin position="110"/>
        <end position="158"/>
    </location>
</feature>
<dbReference type="Pfam" id="PF04545">
    <property type="entry name" value="Sigma70_r4"/>
    <property type="match status" value="1"/>
</dbReference>
<evidence type="ECO:0000313" key="8">
    <source>
        <dbReference type="EMBL" id="MEW9265775.1"/>
    </source>
</evidence>